<feature type="binding site" evidence="3">
    <location>
        <begin position="11"/>
        <end position="16"/>
    </location>
    <ligand>
        <name>ATP</name>
        <dbReference type="ChEBI" id="CHEBI:30616"/>
    </ligand>
</feature>
<reference evidence="5 6" key="1">
    <citation type="submission" date="2018-06" db="EMBL/GenBank/DDBJ databases">
        <title>Whole genome sequencing of a novel hydrocarbon degrading bacterial strain, PW21 isolated from oil contaminated produced water sample.</title>
        <authorList>
            <person name="Nagkirti P."/>
            <person name="Shaikh A."/>
            <person name="Gowdaman V."/>
            <person name="Engineer A.E."/>
            <person name="Dagar S."/>
            <person name="Dhakephalkar P.K."/>
        </authorList>
    </citation>
    <scope>NUCLEOTIDE SEQUENCE [LARGE SCALE GENOMIC DNA]</scope>
    <source>
        <strain evidence="5 6">PW21</strain>
    </source>
</reference>
<dbReference type="PANTHER" id="PTHR10695">
    <property type="entry name" value="DEPHOSPHO-COA KINASE-RELATED"/>
    <property type="match status" value="1"/>
</dbReference>
<comment type="subcellular location">
    <subcellularLocation>
        <location evidence="3">Cytoplasm</location>
    </subcellularLocation>
</comment>
<dbReference type="Proteomes" id="UP000248783">
    <property type="component" value="Unassembled WGS sequence"/>
</dbReference>
<name>A0A2W5WVQ9_9MICO</name>
<evidence type="ECO:0000256" key="4">
    <source>
        <dbReference type="NCBIfam" id="TIGR00152"/>
    </source>
</evidence>
<dbReference type="EMBL" id="QKWH01000014">
    <property type="protein sequence ID" value="PZR51915.1"/>
    <property type="molecule type" value="Genomic_DNA"/>
</dbReference>
<comment type="catalytic activity">
    <reaction evidence="3">
        <text>3'-dephospho-CoA + ATP = ADP + CoA + H(+)</text>
        <dbReference type="Rhea" id="RHEA:18245"/>
        <dbReference type="ChEBI" id="CHEBI:15378"/>
        <dbReference type="ChEBI" id="CHEBI:30616"/>
        <dbReference type="ChEBI" id="CHEBI:57287"/>
        <dbReference type="ChEBI" id="CHEBI:57328"/>
        <dbReference type="ChEBI" id="CHEBI:456216"/>
        <dbReference type="EC" id="2.7.1.24"/>
    </reaction>
</comment>
<sequence>MLRIGLTGGIAAGKSVAARRLSERGAVVIDHDLLAREAVAPGSPGLAEVVERFGAEVLADDGSLDRPALGARVFGDDDARRALEAIVHPQVRRLAAERAAAAEAADAAAVVVHDIPLLVETGQTGAFALVVVVHTPAEQRLRRLVERRGLDEAAARARLAAQATDDERLAAGDVVLDGSGTEDDLRAQVDELWERLAAQAAQTVPVPPAGHPRQGA</sequence>
<dbReference type="PROSITE" id="PS51219">
    <property type="entry name" value="DPCK"/>
    <property type="match status" value="1"/>
</dbReference>
<comment type="similarity">
    <text evidence="3">Belongs to the CoaE family.</text>
</comment>
<dbReference type="GO" id="GO:0004140">
    <property type="term" value="F:dephospho-CoA kinase activity"/>
    <property type="evidence" value="ECO:0007669"/>
    <property type="project" value="UniProtKB-UniRule"/>
</dbReference>
<keyword evidence="3" id="KW-0173">Coenzyme A biosynthesis</keyword>
<proteinExistence type="inferred from homology"/>
<dbReference type="GO" id="GO:0005737">
    <property type="term" value="C:cytoplasm"/>
    <property type="evidence" value="ECO:0007669"/>
    <property type="project" value="UniProtKB-SubCell"/>
</dbReference>
<accession>A0A2W5WVQ9</accession>
<keyword evidence="6" id="KW-1185">Reference proteome</keyword>
<dbReference type="RefSeq" id="WP_111251871.1">
    <property type="nucleotide sequence ID" value="NZ_QKWH01000014.1"/>
</dbReference>
<dbReference type="Gene3D" id="3.40.50.300">
    <property type="entry name" value="P-loop containing nucleotide triphosphate hydrolases"/>
    <property type="match status" value="1"/>
</dbReference>
<dbReference type="SUPFAM" id="SSF52540">
    <property type="entry name" value="P-loop containing nucleoside triphosphate hydrolases"/>
    <property type="match status" value="1"/>
</dbReference>
<dbReference type="GO" id="GO:0005524">
    <property type="term" value="F:ATP binding"/>
    <property type="evidence" value="ECO:0007669"/>
    <property type="project" value="UniProtKB-UniRule"/>
</dbReference>
<keyword evidence="2 3" id="KW-0067">ATP-binding</keyword>
<dbReference type="Pfam" id="PF01121">
    <property type="entry name" value="CoaE"/>
    <property type="match status" value="1"/>
</dbReference>
<evidence type="ECO:0000256" key="2">
    <source>
        <dbReference type="ARBA" id="ARBA00022840"/>
    </source>
</evidence>
<comment type="caution">
    <text evidence="5">The sequence shown here is derived from an EMBL/GenBank/DDBJ whole genome shotgun (WGS) entry which is preliminary data.</text>
</comment>
<dbReference type="NCBIfam" id="TIGR00152">
    <property type="entry name" value="dephospho-CoA kinase"/>
    <property type="match status" value="1"/>
</dbReference>
<keyword evidence="1 3" id="KW-0547">Nucleotide-binding</keyword>
<dbReference type="NCBIfam" id="NF002879">
    <property type="entry name" value="PRK03333.1"/>
    <property type="match status" value="1"/>
</dbReference>
<evidence type="ECO:0000256" key="1">
    <source>
        <dbReference type="ARBA" id="ARBA00022741"/>
    </source>
</evidence>
<evidence type="ECO:0000256" key="3">
    <source>
        <dbReference type="HAMAP-Rule" id="MF_00376"/>
    </source>
</evidence>
<dbReference type="EC" id="2.7.1.24" evidence="3 4"/>
<keyword evidence="3 5" id="KW-0418">Kinase</keyword>
<dbReference type="InterPro" id="IPR027417">
    <property type="entry name" value="P-loop_NTPase"/>
</dbReference>
<dbReference type="HAMAP" id="MF_00376">
    <property type="entry name" value="Dephospho_CoA_kinase"/>
    <property type="match status" value="1"/>
</dbReference>
<dbReference type="PANTHER" id="PTHR10695:SF46">
    <property type="entry name" value="BIFUNCTIONAL COENZYME A SYNTHASE-RELATED"/>
    <property type="match status" value="1"/>
</dbReference>
<dbReference type="UniPathway" id="UPA00241">
    <property type="reaction ID" value="UER00356"/>
</dbReference>
<dbReference type="CDD" id="cd02022">
    <property type="entry name" value="DPCK"/>
    <property type="match status" value="1"/>
</dbReference>
<comment type="function">
    <text evidence="3">Catalyzes the phosphorylation of the 3'-hydroxyl group of dephosphocoenzyme A to form coenzyme A.</text>
</comment>
<evidence type="ECO:0000313" key="5">
    <source>
        <dbReference type="EMBL" id="PZR51915.1"/>
    </source>
</evidence>
<evidence type="ECO:0000313" key="6">
    <source>
        <dbReference type="Proteomes" id="UP000248783"/>
    </source>
</evidence>
<dbReference type="InterPro" id="IPR001977">
    <property type="entry name" value="Depp_CoAkinase"/>
</dbReference>
<keyword evidence="3" id="KW-0963">Cytoplasm</keyword>
<dbReference type="GO" id="GO:0015937">
    <property type="term" value="P:coenzyme A biosynthetic process"/>
    <property type="evidence" value="ECO:0007669"/>
    <property type="project" value="UniProtKB-UniRule"/>
</dbReference>
<organism evidence="5 6">
    <name type="scientific">Xylanimonas oleitrophica</name>
    <dbReference type="NCBI Taxonomy" id="2607479"/>
    <lineage>
        <taxon>Bacteria</taxon>
        <taxon>Bacillati</taxon>
        <taxon>Actinomycetota</taxon>
        <taxon>Actinomycetes</taxon>
        <taxon>Micrococcales</taxon>
        <taxon>Promicromonosporaceae</taxon>
        <taxon>Xylanimonas</taxon>
    </lineage>
</organism>
<protein>
    <recommendedName>
        <fullName evidence="3 4">Dephospho-CoA kinase</fullName>
        <ecNumber evidence="3 4">2.7.1.24</ecNumber>
    </recommendedName>
    <alternativeName>
        <fullName evidence="3">Dephosphocoenzyme A kinase</fullName>
    </alternativeName>
</protein>
<comment type="pathway">
    <text evidence="3">Cofactor biosynthesis; coenzyme A biosynthesis; CoA from (R)-pantothenate: step 5/5.</text>
</comment>
<dbReference type="AlphaFoldDB" id="A0A2W5WVQ9"/>
<keyword evidence="3 5" id="KW-0808">Transferase</keyword>
<gene>
    <name evidence="3" type="primary">coaE</name>
    <name evidence="5" type="ORF">DNL40_13930</name>
</gene>